<keyword evidence="2" id="KW-1185">Reference proteome</keyword>
<accession>A0A9N8W5W9</accession>
<dbReference type="AlphaFoldDB" id="A0A9N8W5W9"/>
<dbReference type="Proteomes" id="UP000789706">
    <property type="component" value="Unassembled WGS sequence"/>
</dbReference>
<gene>
    <name evidence="1" type="ORF">DEBURN_LOCUS3522</name>
</gene>
<comment type="caution">
    <text evidence="1">The sequence shown here is derived from an EMBL/GenBank/DDBJ whole genome shotgun (WGS) entry which is preliminary data.</text>
</comment>
<dbReference type="OrthoDB" id="2391941at2759"/>
<evidence type="ECO:0000313" key="2">
    <source>
        <dbReference type="Proteomes" id="UP000789706"/>
    </source>
</evidence>
<sequence length="440" mass="50813">MSAILSAPWQERIHQFFDAPKPEYLLSTLYSVYFPTGNVNIFDQLPELCKDFVKPGVISKELKNNVNVLNKIKQNLKDYLDGDINKRESNMNNLAELCKKFQSNILKSRDSVQLLGVLITFSFLHLSVLSEKDTNQTAIYGGWANSHGKELADKISEYKIYFIETYPIWQDWRKDQITIKPEPRKKDSGVVLDTITKRSVKVLPTHHTHHTPVNVNSDKFQNVCLKVKNRIYNEINVEFMKLYMHTFALNKFEPGKWYEPPIAPNSKVATVWFGTYGKDTFSKRKDEIRYSEEKYELTNEIGVITGVNIIEFDTIHALTFLFKDQDPNNRKIVGNRNHGHLTTIRGLNEKRYHITAVDLYFNHSVICAIQFFCSGGIKTEILGNRNREAHTVKISCRPGRNENFKLTGVRMASSLTDPQKNNESVGYIELGFEYVRVKDD</sequence>
<name>A0A9N8W5W9_9GLOM</name>
<proteinExistence type="predicted"/>
<organism evidence="1 2">
    <name type="scientific">Diversispora eburnea</name>
    <dbReference type="NCBI Taxonomy" id="1213867"/>
    <lineage>
        <taxon>Eukaryota</taxon>
        <taxon>Fungi</taxon>
        <taxon>Fungi incertae sedis</taxon>
        <taxon>Mucoromycota</taxon>
        <taxon>Glomeromycotina</taxon>
        <taxon>Glomeromycetes</taxon>
        <taxon>Diversisporales</taxon>
        <taxon>Diversisporaceae</taxon>
        <taxon>Diversispora</taxon>
    </lineage>
</organism>
<evidence type="ECO:0000313" key="1">
    <source>
        <dbReference type="EMBL" id="CAG8478386.1"/>
    </source>
</evidence>
<protein>
    <submittedName>
        <fullName evidence="1">10069_t:CDS:1</fullName>
    </submittedName>
</protein>
<dbReference type="EMBL" id="CAJVPK010000226">
    <property type="protein sequence ID" value="CAG8478386.1"/>
    <property type="molecule type" value="Genomic_DNA"/>
</dbReference>
<reference evidence="1" key="1">
    <citation type="submission" date="2021-06" db="EMBL/GenBank/DDBJ databases">
        <authorList>
            <person name="Kallberg Y."/>
            <person name="Tangrot J."/>
            <person name="Rosling A."/>
        </authorList>
    </citation>
    <scope>NUCLEOTIDE SEQUENCE</scope>
    <source>
        <strain evidence="1">AZ414A</strain>
    </source>
</reference>